<name>A0AAX4H6C0_9ASCO</name>
<dbReference type="GO" id="GO:0005886">
    <property type="term" value="C:plasma membrane"/>
    <property type="evidence" value="ECO:0007669"/>
    <property type="project" value="TreeGrafter"/>
</dbReference>
<evidence type="ECO:0000256" key="7">
    <source>
        <dbReference type="SAM" id="MobiDB-lite"/>
    </source>
</evidence>
<comment type="similarity">
    <text evidence="2">Belongs to the CSC1 (TC 1.A.17) family.</text>
</comment>
<dbReference type="InterPro" id="IPR032880">
    <property type="entry name" value="CSC1/OSCA1-like_N"/>
</dbReference>
<evidence type="ECO:0000313" key="13">
    <source>
        <dbReference type="Proteomes" id="UP001338582"/>
    </source>
</evidence>
<evidence type="ECO:0000256" key="2">
    <source>
        <dbReference type="ARBA" id="ARBA00007779"/>
    </source>
</evidence>
<feature type="transmembrane region" description="Helical" evidence="8">
    <location>
        <begin position="526"/>
        <end position="548"/>
    </location>
</feature>
<feature type="compositionally biased region" description="Low complexity" evidence="7">
    <location>
        <begin position="372"/>
        <end position="388"/>
    </location>
</feature>
<evidence type="ECO:0000313" key="12">
    <source>
        <dbReference type="EMBL" id="WPK24131.1"/>
    </source>
</evidence>
<feature type="transmembrane region" description="Helical" evidence="8">
    <location>
        <begin position="620"/>
        <end position="640"/>
    </location>
</feature>
<keyword evidence="3" id="KW-0813">Transport</keyword>
<evidence type="ECO:0000256" key="8">
    <source>
        <dbReference type="SAM" id="Phobius"/>
    </source>
</evidence>
<evidence type="ECO:0000259" key="10">
    <source>
        <dbReference type="Pfam" id="PF13967"/>
    </source>
</evidence>
<dbReference type="Pfam" id="PF02714">
    <property type="entry name" value="RSN1_7TM"/>
    <property type="match status" value="1"/>
</dbReference>
<keyword evidence="4 8" id="KW-0812">Transmembrane</keyword>
<feature type="transmembrane region" description="Helical" evidence="8">
    <location>
        <begin position="221"/>
        <end position="241"/>
    </location>
</feature>
<evidence type="ECO:0000259" key="11">
    <source>
        <dbReference type="Pfam" id="PF14703"/>
    </source>
</evidence>
<gene>
    <name evidence="12" type="ORF">PUMCH_001389</name>
</gene>
<feature type="domain" description="CSC1/OSCA1-like 7TM region" evidence="9">
    <location>
        <begin position="526"/>
        <end position="791"/>
    </location>
</feature>
<keyword evidence="5 8" id="KW-1133">Transmembrane helix</keyword>
<reference evidence="12 13" key="1">
    <citation type="submission" date="2023-10" db="EMBL/GenBank/DDBJ databases">
        <title>Draft Genome Sequence of Candida saopaulonensis from a very Premature Infant with Sepsis.</title>
        <authorList>
            <person name="Ning Y."/>
            <person name="Dai R."/>
            <person name="Xiao M."/>
            <person name="Xu Y."/>
            <person name="Yan Q."/>
            <person name="Zhang L."/>
        </authorList>
    </citation>
    <scope>NUCLEOTIDE SEQUENCE [LARGE SCALE GENOMIC DNA]</scope>
    <source>
        <strain evidence="12 13">19XY460</strain>
    </source>
</reference>
<feature type="transmembrane region" description="Helical" evidence="8">
    <location>
        <begin position="719"/>
        <end position="750"/>
    </location>
</feature>
<accession>A0AAX4H6C0</accession>
<dbReference type="KEGG" id="asau:88172454"/>
<evidence type="ECO:0000256" key="6">
    <source>
        <dbReference type="ARBA" id="ARBA00023136"/>
    </source>
</evidence>
<dbReference type="InterPro" id="IPR027815">
    <property type="entry name" value="CSC1/OSCA1-like_cyt"/>
</dbReference>
<evidence type="ECO:0000256" key="4">
    <source>
        <dbReference type="ARBA" id="ARBA00022692"/>
    </source>
</evidence>
<feature type="transmembrane region" description="Helical" evidence="8">
    <location>
        <begin position="76"/>
        <end position="95"/>
    </location>
</feature>
<evidence type="ECO:0000259" key="9">
    <source>
        <dbReference type="Pfam" id="PF02714"/>
    </source>
</evidence>
<feature type="domain" description="CSC1/OSCA1-like N-terminal transmembrane" evidence="10">
    <location>
        <begin position="76"/>
        <end position="243"/>
    </location>
</feature>
<comment type="subcellular location">
    <subcellularLocation>
        <location evidence="1">Membrane</location>
        <topology evidence="1">Multi-pass membrane protein</topology>
    </subcellularLocation>
</comment>
<evidence type="ECO:0000256" key="5">
    <source>
        <dbReference type="ARBA" id="ARBA00022989"/>
    </source>
</evidence>
<sequence>MPFPLTLFLLNDIQFDTASHLICSRDQIPLSHFSEAIKPKLHRHMSLYNATNGTKPIFDPIGGHNGYRVGARIARVQIALALFLGVSAFMLFCMLRKRYPRIYVANFNRANQNYFHSFSRRNLPRLPALLFGWVPIVYKINEEQVLEHAGLDAVVFLGFFKMCIKTLAVCVLFAYTVLSPVRYWFTGRVDFPGEGEDNDELMNFFFGSFLKRKHKHSFEQFLWMYTVFTYVFTFVLLYFLYRQTLKIIDMRQHYLGKQSSITDRTIKILGIPPVLRDEELLKRHINSLGVGEVDSVCVVKEWNVLNDLFSLRKHLLYQLESLWVEFFTLNKIQNLSELAPSDLRLSVGEDIRMSDGTAGSSTTSPRYRDSQSPEGSPEGSPDSGPNSETASVVTSASCIDIVTEHLARSVLANNDSEPSLIIDESLKRPKMRKGWFGVCGPKVDKIDYYNQKLLVVDKEIKRYRKRDFPPSSTAFITMRSVAQAQMLAQAVLDPKVNHLITNLAPAPHDIIWKNLCLSRNERNTRIFLVMTLIGLISVLLVIPVRFLTNFLNIKSISRVSPGLARFLKDHKWAENIITGILPPYVFTIFNIVMPYVYIWFTKRQGYTSRGDEELSAISKNFFYIFVNLFLVFTLFGTAILTDTAQLAYQLADSLKKLSLFYVDLIILQGIGIFPYKLLLLGNLLKWPLGSLIWCKTPRDYFNLHKPPVFNFGLQLPQPILILIITITYSVISTKIVTAGLIYFIIGYFVFKYQLLYACVHPPHNTGKVWPLVVRRVILGLLIFHTMMVGTLTAERAYTCATVILPMPVFTMYIFWYFHKHYIPLSSFIALRSIENNELPYHGDEERGLYGSTSRAQTLDEEREFNQSYVYPNLVSDLDGPLVAVDNSEVLFIGADGSSTRKRIPIFQ</sequence>
<feature type="region of interest" description="Disordered" evidence="7">
    <location>
        <begin position="354"/>
        <end position="390"/>
    </location>
</feature>
<dbReference type="EMBL" id="CP138895">
    <property type="protein sequence ID" value="WPK24131.1"/>
    <property type="molecule type" value="Genomic_DNA"/>
</dbReference>
<keyword evidence="13" id="KW-1185">Reference proteome</keyword>
<dbReference type="Proteomes" id="UP001338582">
    <property type="component" value="Chromosome 2"/>
</dbReference>
<feature type="domain" description="CSC1/OSCA1-like cytosolic" evidence="11">
    <location>
        <begin position="263"/>
        <end position="514"/>
    </location>
</feature>
<protein>
    <recommendedName>
        <fullName evidence="14">Calcium permeable stress-gated cation channel 1</fullName>
    </recommendedName>
</protein>
<feature type="transmembrane region" description="Helical" evidence="8">
    <location>
        <begin position="795"/>
        <end position="817"/>
    </location>
</feature>
<evidence type="ECO:0008006" key="14">
    <source>
        <dbReference type="Google" id="ProtNLM"/>
    </source>
</evidence>
<dbReference type="InterPro" id="IPR003864">
    <property type="entry name" value="CSC1/OSCA1-like_7TM"/>
</dbReference>
<dbReference type="Pfam" id="PF13967">
    <property type="entry name" value="RSN1_TM"/>
    <property type="match status" value="1"/>
</dbReference>
<keyword evidence="6 8" id="KW-0472">Membrane</keyword>
<evidence type="ECO:0000256" key="1">
    <source>
        <dbReference type="ARBA" id="ARBA00004141"/>
    </source>
</evidence>
<dbReference type="GO" id="GO:0005227">
    <property type="term" value="F:calcium-activated cation channel activity"/>
    <property type="evidence" value="ECO:0007669"/>
    <property type="project" value="InterPro"/>
</dbReference>
<feature type="transmembrane region" description="Helical" evidence="8">
    <location>
        <begin position="771"/>
        <end position="789"/>
    </location>
</feature>
<proteinExistence type="inferred from homology"/>
<feature type="transmembrane region" description="Helical" evidence="8">
    <location>
        <begin position="660"/>
        <end position="678"/>
    </location>
</feature>
<feature type="transmembrane region" description="Helical" evidence="8">
    <location>
        <begin position="153"/>
        <end position="178"/>
    </location>
</feature>
<dbReference type="PANTHER" id="PTHR13018">
    <property type="entry name" value="PROBABLE MEMBRANE PROTEIN DUF221-RELATED"/>
    <property type="match status" value="1"/>
</dbReference>
<dbReference type="AlphaFoldDB" id="A0AAX4H6C0"/>
<organism evidence="12 13">
    <name type="scientific">Australozyma saopauloensis</name>
    <dbReference type="NCBI Taxonomy" id="291208"/>
    <lineage>
        <taxon>Eukaryota</taxon>
        <taxon>Fungi</taxon>
        <taxon>Dikarya</taxon>
        <taxon>Ascomycota</taxon>
        <taxon>Saccharomycotina</taxon>
        <taxon>Pichiomycetes</taxon>
        <taxon>Metschnikowiaceae</taxon>
        <taxon>Australozyma</taxon>
    </lineage>
</organism>
<feature type="transmembrane region" description="Helical" evidence="8">
    <location>
        <begin position="576"/>
        <end position="600"/>
    </location>
</feature>
<dbReference type="Pfam" id="PF14703">
    <property type="entry name" value="PHM7_cyt"/>
    <property type="match status" value="1"/>
</dbReference>
<dbReference type="InterPro" id="IPR045122">
    <property type="entry name" value="Csc1-like"/>
</dbReference>
<dbReference type="RefSeq" id="XP_062876514.1">
    <property type="nucleotide sequence ID" value="XM_063020444.1"/>
</dbReference>
<evidence type="ECO:0000256" key="3">
    <source>
        <dbReference type="ARBA" id="ARBA00022448"/>
    </source>
</evidence>
<dbReference type="PANTHER" id="PTHR13018:SF5">
    <property type="entry name" value="RE44586P"/>
    <property type="match status" value="1"/>
</dbReference>
<dbReference type="GeneID" id="88172454"/>